<dbReference type="Proteomes" id="UP000004994">
    <property type="component" value="Chromosome 5"/>
</dbReference>
<dbReference type="InParanoid" id="A0A3Q7GKA1"/>
<accession>A0A3Q7GKA1</accession>
<dbReference type="EnsemblPlants" id="Solyc05g023950.1.1">
    <property type="protein sequence ID" value="Solyc05g023950.1.1.1"/>
    <property type="gene ID" value="Solyc05g023950.1"/>
</dbReference>
<proteinExistence type="predicted"/>
<dbReference type="PaxDb" id="4081-Solyc05g023950.1.1"/>
<dbReference type="Gramene" id="Solyc05g023950.1.1">
    <property type="protein sequence ID" value="Solyc05g023950.1.1.1"/>
    <property type="gene ID" value="Solyc05g023950.1"/>
</dbReference>
<dbReference type="AlphaFoldDB" id="A0A3Q7GKA1"/>
<protein>
    <submittedName>
        <fullName evidence="1">Uncharacterized protein</fullName>
    </submittedName>
</protein>
<keyword evidence="2" id="KW-1185">Reference proteome</keyword>
<evidence type="ECO:0000313" key="1">
    <source>
        <dbReference type="EnsemblPlants" id="Solyc05g023950.1.1.1"/>
    </source>
</evidence>
<reference evidence="1" key="2">
    <citation type="submission" date="2019-01" db="UniProtKB">
        <authorList>
            <consortium name="EnsemblPlants"/>
        </authorList>
    </citation>
    <scope>IDENTIFICATION</scope>
    <source>
        <strain evidence="1">cv. Heinz 1706</strain>
    </source>
</reference>
<organism evidence="1">
    <name type="scientific">Solanum lycopersicum</name>
    <name type="common">Tomato</name>
    <name type="synonym">Lycopersicon esculentum</name>
    <dbReference type="NCBI Taxonomy" id="4081"/>
    <lineage>
        <taxon>Eukaryota</taxon>
        <taxon>Viridiplantae</taxon>
        <taxon>Streptophyta</taxon>
        <taxon>Embryophyta</taxon>
        <taxon>Tracheophyta</taxon>
        <taxon>Spermatophyta</taxon>
        <taxon>Magnoliopsida</taxon>
        <taxon>eudicotyledons</taxon>
        <taxon>Gunneridae</taxon>
        <taxon>Pentapetalae</taxon>
        <taxon>asterids</taxon>
        <taxon>lamiids</taxon>
        <taxon>Solanales</taxon>
        <taxon>Solanaceae</taxon>
        <taxon>Solanoideae</taxon>
        <taxon>Solaneae</taxon>
        <taxon>Solanum</taxon>
        <taxon>Solanum subgen. Lycopersicon</taxon>
    </lineage>
</organism>
<name>A0A3Q7GKA1_SOLLC</name>
<sequence length="76" mass="8616">MSPKSVYDYESGYPSNLNIGYVLLLSSGMGTLVEMLEGSQQVGLMLALLPWHWLIQDILAKAPYFFSDFNRPLFLK</sequence>
<evidence type="ECO:0000313" key="2">
    <source>
        <dbReference type="Proteomes" id="UP000004994"/>
    </source>
</evidence>
<reference evidence="1" key="1">
    <citation type="journal article" date="2012" name="Nature">
        <title>The tomato genome sequence provides insights into fleshy fruit evolution.</title>
        <authorList>
            <consortium name="Tomato Genome Consortium"/>
        </authorList>
    </citation>
    <scope>NUCLEOTIDE SEQUENCE [LARGE SCALE GENOMIC DNA]</scope>
    <source>
        <strain evidence="1">cv. Heinz 1706</strain>
    </source>
</reference>